<keyword evidence="2" id="KW-1133">Transmembrane helix</keyword>
<evidence type="ECO:0000256" key="2">
    <source>
        <dbReference type="SAM" id="Phobius"/>
    </source>
</evidence>
<dbReference type="EMBL" id="CP023747">
    <property type="protein sequence ID" value="QEV40997.1"/>
    <property type="molecule type" value="Genomic_DNA"/>
</dbReference>
<dbReference type="OrthoDB" id="3613079at2"/>
<feature type="transmembrane region" description="Helical" evidence="2">
    <location>
        <begin position="59"/>
        <end position="80"/>
    </location>
</feature>
<feature type="transmembrane region" description="Helical" evidence="2">
    <location>
        <begin position="180"/>
        <end position="197"/>
    </location>
</feature>
<keyword evidence="2" id="KW-0812">Transmembrane</keyword>
<keyword evidence="2" id="KW-0472">Membrane</keyword>
<dbReference type="KEGG" id="snq:CP978_22775"/>
<dbReference type="RefSeq" id="WP_079162267.1">
    <property type="nucleotide sequence ID" value="NZ_CP009313.1"/>
</dbReference>
<dbReference type="Pfam" id="PF20401">
    <property type="entry name" value="Rhomboid_2"/>
    <property type="match status" value="1"/>
</dbReference>
<dbReference type="AlphaFoldDB" id="A0A5P2W9L3"/>
<sequence>MKRTVPETGPGRTSPETGPTVLEGMPRQRTVPPPAAPFVPPPARRAVPRPWLLLPTPGGAPFTFGYAAALVMTSLVARYADPALMGTLYQASSTDVAHLLQAPVPVLIASALWVAGGVLSPYSLVFLLVLTALERRTGGPRTAAVFLVGHVCATLATEIPVGLAVLAGLLPDSSLHRLDYGISFGVATSLGALAGLLRPWPGRLLLIAFGGVLLQDLLTLTDPLSDWGHLFSLAIGIALWPRVRRWDRTDPRP</sequence>
<accession>A0A5P2W9L3</accession>
<name>A0A5P2W9L3_9ACTN</name>
<feature type="transmembrane region" description="Helical" evidence="2">
    <location>
        <begin position="204"/>
        <end position="221"/>
    </location>
</feature>
<proteinExistence type="predicted"/>
<feature type="compositionally biased region" description="Pro residues" evidence="1">
    <location>
        <begin position="31"/>
        <end position="40"/>
    </location>
</feature>
<gene>
    <name evidence="3" type="ORF">CP978_22775</name>
</gene>
<feature type="transmembrane region" description="Helical" evidence="2">
    <location>
        <begin position="100"/>
        <end position="133"/>
    </location>
</feature>
<reference evidence="3 4" key="1">
    <citation type="submission" date="2017-09" db="EMBL/GenBank/DDBJ databases">
        <title>Streptomyces genome completion.</title>
        <authorList>
            <person name="Lee N."/>
            <person name="Cho B.-K."/>
        </authorList>
    </citation>
    <scope>NUCLEOTIDE SEQUENCE [LARGE SCALE GENOMIC DNA]</scope>
    <source>
        <strain evidence="3 4">ATCC 14899</strain>
    </source>
</reference>
<feature type="transmembrane region" description="Helical" evidence="2">
    <location>
        <begin position="145"/>
        <end position="168"/>
    </location>
</feature>
<evidence type="ECO:0000313" key="4">
    <source>
        <dbReference type="Proteomes" id="UP000325763"/>
    </source>
</evidence>
<evidence type="ECO:0000256" key="1">
    <source>
        <dbReference type="SAM" id="MobiDB-lite"/>
    </source>
</evidence>
<protein>
    <submittedName>
        <fullName evidence="3">Uncharacterized protein</fullName>
    </submittedName>
</protein>
<evidence type="ECO:0000313" key="3">
    <source>
        <dbReference type="EMBL" id="QEV40997.1"/>
    </source>
</evidence>
<dbReference type="Proteomes" id="UP000325763">
    <property type="component" value="Chromosome"/>
</dbReference>
<dbReference type="InterPro" id="IPR046862">
    <property type="entry name" value="Rhomboid_2"/>
</dbReference>
<feature type="region of interest" description="Disordered" evidence="1">
    <location>
        <begin position="1"/>
        <end position="40"/>
    </location>
</feature>
<organism evidence="3 4">
    <name type="scientific">Streptomyces nodosus</name>
    <dbReference type="NCBI Taxonomy" id="40318"/>
    <lineage>
        <taxon>Bacteria</taxon>
        <taxon>Bacillati</taxon>
        <taxon>Actinomycetota</taxon>
        <taxon>Actinomycetes</taxon>
        <taxon>Kitasatosporales</taxon>
        <taxon>Streptomycetaceae</taxon>
        <taxon>Streptomyces</taxon>
    </lineage>
</organism>